<sequence length="147" mass="16946">MSTHEQIESELNLWKPVHETNPTLPKGYWCIRDGNDRLICDFAEAPDSEANAKKIAELYNEQLAMVTRPADPVTVMLYGWTRINGEKTYAEELKAIEGWEVYTRVPLSGPKHDQFDVTDEEDFTNYEEARAAAERRASELNCEIDEY</sequence>
<comment type="caution">
    <text evidence="1">The sequence shown here is derived from an EMBL/GenBank/DDBJ whole genome shotgun (WGS) entry which is preliminary data.</text>
</comment>
<dbReference type="RefSeq" id="WP_238165032.1">
    <property type="nucleotide sequence ID" value="NZ_BFBR01000010.1"/>
</dbReference>
<dbReference type="EMBL" id="BFBR01000010">
    <property type="protein sequence ID" value="GBF59165.1"/>
    <property type="molecule type" value="Genomic_DNA"/>
</dbReference>
<name>A0A2P2EDM7_9PROT</name>
<dbReference type="Proteomes" id="UP000245086">
    <property type="component" value="Unassembled WGS sequence"/>
</dbReference>
<evidence type="ECO:0000313" key="1">
    <source>
        <dbReference type="EMBL" id="GBF59165.1"/>
    </source>
</evidence>
<dbReference type="AlphaFoldDB" id="A0A2P2EDM7"/>
<accession>A0A2P2EDM7</accession>
<organism evidence="1 2">
    <name type="scientific">Candidatus Phycosocius bacilliformis</name>
    <dbReference type="NCBI Taxonomy" id="1445552"/>
    <lineage>
        <taxon>Bacteria</taxon>
        <taxon>Pseudomonadati</taxon>
        <taxon>Pseudomonadota</taxon>
        <taxon>Alphaproteobacteria</taxon>
        <taxon>Caulobacterales</taxon>
        <taxon>Caulobacterales incertae sedis</taxon>
        <taxon>Candidatus Phycosocius</taxon>
    </lineage>
</organism>
<keyword evidence="2" id="KW-1185">Reference proteome</keyword>
<reference evidence="1 2" key="1">
    <citation type="journal article" date="2018" name="Genome Announc.">
        <title>Draft Genome Sequence of "Candidatus Phycosocius bacilliformis," an Alphaproteobacterial Ectosymbiont of the Hydrocarbon-Producing Green Alga Botryococcus braunii.</title>
        <authorList>
            <person name="Tanabe Y."/>
            <person name="Yamaguchi H."/>
            <person name="Watanabe M.M."/>
        </authorList>
    </citation>
    <scope>NUCLEOTIDE SEQUENCE [LARGE SCALE GENOMIC DNA]</scope>
    <source>
        <strain evidence="1 2">BOTRYCO-2</strain>
    </source>
</reference>
<evidence type="ECO:0000313" key="2">
    <source>
        <dbReference type="Proteomes" id="UP000245086"/>
    </source>
</evidence>
<gene>
    <name evidence="1" type="ORF">PbB2_02857</name>
</gene>
<proteinExistence type="predicted"/>
<protein>
    <submittedName>
        <fullName evidence="1">Uncharacterized protein</fullName>
    </submittedName>
</protein>